<dbReference type="OrthoDB" id="10014977at2759"/>
<accession>A0A815MKT6</accession>
<gene>
    <name evidence="2" type="ORF">GPM918_LOCUS33692</name>
    <name evidence="1" type="ORF">OVA965_LOCUS33458</name>
    <name evidence="4" type="ORF">SRO942_LOCUS34377</name>
    <name evidence="3" type="ORF">TMI583_LOCUS34348</name>
</gene>
<evidence type="ECO:0000313" key="5">
    <source>
        <dbReference type="Proteomes" id="UP000663829"/>
    </source>
</evidence>
<evidence type="ECO:0000313" key="3">
    <source>
        <dbReference type="EMBL" id="CAF4216854.1"/>
    </source>
</evidence>
<comment type="caution">
    <text evidence="2">The sequence shown here is derived from an EMBL/GenBank/DDBJ whole genome shotgun (WGS) entry which is preliminary data.</text>
</comment>
<evidence type="ECO:0000313" key="1">
    <source>
        <dbReference type="EMBL" id="CAF1413722.1"/>
    </source>
</evidence>
<evidence type="ECO:0000313" key="4">
    <source>
        <dbReference type="EMBL" id="CAF4303561.1"/>
    </source>
</evidence>
<organism evidence="2 5">
    <name type="scientific">Didymodactylos carnosus</name>
    <dbReference type="NCBI Taxonomy" id="1234261"/>
    <lineage>
        <taxon>Eukaryota</taxon>
        <taxon>Metazoa</taxon>
        <taxon>Spiralia</taxon>
        <taxon>Gnathifera</taxon>
        <taxon>Rotifera</taxon>
        <taxon>Eurotatoria</taxon>
        <taxon>Bdelloidea</taxon>
        <taxon>Philodinida</taxon>
        <taxon>Philodinidae</taxon>
        <taxon>Didymodactylos</taxon>
    </lineage>
</organism>
<dbReference type="Proteomes" id="UP000677228">
    <property type="component" value="Unassembled WGS sequence"/>
</dbReference>
<dbReference type="EMBL" id="CAJNOK010027074">
    <property type="protein sequence ID" value="CAF1413722.1"/>
    <property type="molecule type" value="Genomic_DNA"/>
</dbReference>
<reference evidence="2" key="1">
    <citation type="submission" date="2021-02" db="EMBL/GenBank/DDBJ databases">
        <authorList>
            <person name="Nowell W R."/>
        </authorList>
    </citation>
    <scope>NUCLEOTIDE SEQUENCE</scope>
</reference>
<dbReference type="Proteomes" id="UP000681722">
    <property type="component" value="Unassembled WGS sequence"/>
</dbReference>
<dbReference type="Proteomes" id="UP000682733">
    <property type="component" value="Unassembled WGS sequence"/>
</dbReference>
<dbReference type="EMBL" id="CAJOBA010048824">
    <property type="protein sequence ID" value="CAF4216854.1"/>
    <property type="molecule type" value="Genomic_DNA"/>
</dbReference>
<keyword evidence="5" id="KW-1185">Reference proteome</keyword>
<protein>
    <submittedName>
        <fullName evidence="2">Uncharacterized protein</fullName>
    </submittedName>
</protein>
<evidence type="ECO:0000313" key="2">
    <source>
        <dbReference type="EMBL" id="CAF1419661.1"/>
    </source>
</evidence>
<proteinExistence type="predicted"/>
<dbReference type="Proteomes" id="UP000663829">
    <property type="component" value="Unassembled WGS sequence"/>
</dbReference>
<dbReference type="EMBL" id="CAJOBC010083566">
    <property type="protein sequence ID" value="CAF4303561.1"/>
    <property type="molecule type" value="Genomic_DNA"/>
</dbReference>
<dbReference type="AlphaFoldDB" id="A0A815MKT6"/>
<name>A0A815MKT6_9BILA</name>
<sequence length="183" mass="20712">MLQFAKLETTSKCPIKQYKSGKYITGNNLLINENLFDRLKSLESLAKDCQVHVNVKGSYYQLAYPSQQVTSSDVDLVAGHGFKFELLDTDDRMLCNSICLGKSPKDFSEVRCFLNGAASRGWVWGSSSYPTVLSDGFYASSLLNYNVAKIRVQTDCQNSKLKRQLLRALRKLDEEEQESDEKK</sequence>
<dbReference type="EMBL" id="CAJNOQ010018140">
    <property type="protein sequence ID" value="CAF1419661.1"/>
    <property type="molecule type" value="Genomic_DNA"/>
</dbReference>